<sequence>MLNYNKKANIIFSQIMLLGIGFASFFIFLGYIFYSNLSMIESSWLGKLESICGCTSHFNFFHHPWIFTALFFIGAGLLAIFSIFIFKIIKIIKSTNNFIKVVIKNKKRIISSKLAKEIYPLKLNNKIIEISDQRFIIFCYGFFRPKICISDDLVAKLDPIELKAVLNHEKHHLESLAPIKLLFIKIINKVLFFVPGVSQLANEYAVILELAADERATNNFGDKNPLARALYKIIKWREKILIEESLAVSFFESTLEERIKKLEGGEISKSLILNTAKLFAGILILAVSFMAINIFSNFSKAAALNHDDKVCLDSRQHSEYQCRELVNSICAMNYSYESQFCEEIKMK</sequence>
<keyword evidence="1" id="KW-0472">Membrane</keyword>
<dbReference type="STRING" id="1805146.AUJ27_01700"/>
<feature type="transmembrane region" description="Helical" evidence="1">
    <location>
        <begin position="65"/>
        <end position="86"/>
    </location>
</feature>
<keyword evidence="1" id="KW-0812">Transmembrane</keyword>
<dbReference type="InterPro" id="IPR052173">
    <property type="entry name" value="Beta-lactam_resp_regulator"/>
</dbReference>
<gene>
    <name evidence="3" type="ORF">AUJ27_01700</name>
</gene>
<organism evidence="3 4">
    <name type="scientific">Candidatus Falkowbacteria bacterium CG1_02_37_44</name>
    <dbReference type="NCBI Taxonomy" id="1805146"/>
    <lineage>
        <taxon>Bacteria</taxon>
        <taxon>Candidatus Falkowiibacteriota</taxon>
    </lineage>
</organism>
<evidence type="ECO:0000313" key="3">
    <source>
        <dbReference type="EMBL" id="OIO07885.1"/>
    </source>
</evidence>
<accession>A0A1J4TAN7</accession>
<dbReference type="AlphaFoldDB" id="A0A1J4TAN7"/>
<comment type="caution">
    <text evidence="3">The sequence shown here is derived from an EMBL/GenBank/DDBJ whole genome shotgun (WGS) entry which is preliminary data.</text>
</comment>
<dbReference type="PANTHER" id="PTHR34978:SF3">
    <property type="entry name" value="SLR0241 PROTEIN"/>
    <property type="match status" value="1"/>
</dbReference>
<evidence type="ECO:0000256" key="1">
    <source>
        <dbReference type="SAM" id="Phobius"/>
    </source>
</evidence>
<feature type="transmembrane region" description="Helical" evidence="1">
    <location>
        <begin position="12"/>
        <end position="34"/>
    </location>
</feature>
<reference evidence="3 4" key="1">
    <citation type="journal article" date="2016" name="Environ. Microbiol.">
        <title>Genomic resolution of a cold subsurface aquifer community provides metabolic insights for novel microbes adapted to high CO concentrations.</title>
        <authorList>
            <person name="Probst A.J."/>
            <person name="Castelle C.J."/>
            <person name="Singh A."/>
            <person name="Brown C.T."/>
            <person name="Anantharaman K."/>
            <person name="Sharon I."/>
            <person name="Hug L.A."/>
            <person name="Burstein D."/>
            <person name="Emerson J.B."/>
            <person name="Thomas B.C."/>
            <person name="Banfield J.F."/>
        </authorList>
    </citation>
    <scope>NUCLEOTIDE SEQUENCE [LARGE SCALE GENOMIC DNA]</scope>
    <source>
        <strain evidence="3">CG1_02_37_44</strain>
    </source>
</reference>
<dbReference type="Pfam" id="PF05569">
    <property type="entry name" value="Peptidase_M56"/>
    <property type="match status" value="1"/>
</dbReference>
<name>A0A1J4TAN7_9BACT</name>
<dbReference type="Gene3D" id="3.30.2010.10">
    <property type="entry name" value="Metalloproteases ('zincins'), catalytic domain"/>
    <property type="match status" value="1"/>
</dbReference>
<keyword evidence="1" id="KW-1133">Transmembrane helix</keyword>
<evidence type="ECO:0000259" key="2">
    <source>
        <dbReference type="Pfam" id="PF05569"/>
    </source>
</evidence>
<dbReference type="Proteomes" id="UP000183192">
    <property type="component" value="Unassembled WGS sequence"/>
</dbReference>
<dbReference type="PANTHER" id="PTHR34978">
    <property type="entry name" value="POSSIBLE SENSOR-TRANSDUCER PROTEIN BLAR"/>
    <property type="match status" value="1"/>
</dbReference>
<dbReference type="EMBL" id="MNUU01000030">
    <property type="protein sequence ID" value="OIO07885.1"/>
    <property type="molecule type" value="Genomic_DNA"/>
</dbReference>
<evidence type="ECO:0000313" key="4">
    <source>
        <dbReference type="Proteomes" id="UP000183192"/>
    </source>
</evidence>
<dbReference type="CDD" id="cd07326">
    <property type="entry name" value="M56_BlaR1_MecR1_like"/>
    <property type="match status" value="1"/>
</dbReference>
<proteinExistence type="predicted"/>
<feature type="domain" description="Peptidase M56" evidence="2">
    <location>
        <begin position="80"/>
        <end position="260"/>
    </location>
</feature>
<dbReference type="InterPro" id="IPR008756">
    <property type="entry name" value="Peptidase_M56"/>
</dbReference>
<feature type="transmembrane region" description="Helical" evidence="1">
    <location>
        <begin position="278"/>
        <end position="296"/>
    </location>
</feature>
<protein>
    <recommendedName>
        <fullName evidence="2">Peptidase M56 domain-containing protein</fullName>
    </recommendedName>
</protein>